<dbReference type="InterPro" id="IPR020946">
    <property type="entry name" value="Flavin_mOase-like"/>
</dbReference>
<dbReference type="GO" id="GO:0050660">
    <property type="term" value="F:flavin adenine dinucleotide binding"/>
    <property type="evidence" value="ECO:0007669"/>
    <property type="project" value="InterPro"/>
</dbReference>
<dbReference type="AlphaFoldDB" id="A0A834U077"/>
<keyword evidence="8" id="KW-0073">Auxin biosynthesis</keyword>
<keyword evidence="10 11" id="KW-0503">Monooxygenase</keyword>
<evidence type="ECO:0000256" key="10">
    <source>
        <dbReference type="RuleBase" id="RU361177"/>
    </source>
</evidence>
<keyword evidence="12" id="KW-1185">Reference proteome</keyword>
<sequence length="433" mass="48989">MEEVTVVIVGAGPAGIATSACLNRLSIPNVVLERDDLKAPLWHKRTYDRLKLHLGKEFCQLPFMPFPSNFPTFVPRIAFLRYLDNYVSHFNVTIKCNRLVECASLIDHHKWEIVVKDTSWNKSEVYRCKYVVVASGENSEGCVPKIHGLDRFKGEYMHCSRYLNGRELYDKNVLVVGCGNSGMEIAYDLTNWGANTSLVVRNPVHVLSKEMVYIGMQMLKRVPVKTVDKVIVFMSRLRYGRINKYGFSRPKEGPFALKAATGRSPTIDVGCMARIKEGQVKVFPSITSIDNKRVEFDDGRAEEFDVIIFATGYKSTVLKWLKDYKQLFKENGMPKQRYPDHWKGQNGLYCAGFSSRGLMGISEDAQCIANDIHLALNNNNYNETHHAAKDVRNLNCDEESVSSDPLGTCKLIKVEFTMAATSQDEPPKVKSHP</sequence>
<dbReference type="EC" id="1.-.-.-" evidence="10"/>
<evidence type="ECO:0000256" key="1">
    <source>
        <dbReference type="ARBA" id="ARBA00001974"/>
    </source>
</evidence>
<gene>
    <name evidence="11" type="ORF">G2W53_012104</name>
</gene>
<comment type="caution">
    <text evidence="11">The sequence shown here is derived from an EMBL/GenBank/DDBJ whole genome shotgun (WGS) entry which is preliminary data.</text>
</comment>
<dbReference type="InterPro" id="IPR036188">
    <property type="entry name" value="FAD/NAD-bd_sf"/>
</dbReference>
<evidence type="ECO:0000256" key="8">
    <source>
        <dbReference type="ARBA" id="ARBA00023070"/>
    </source>
</evidence>
<evidence type="ECO:0000256" key="7">
    <source>
        <dbReference type="ARBA" id="ARBA00023002"/>
    </source>
</evidence>
<accession>A0A834U077</accession>
<name>A0A834U077_9FABA</name>
<evidence type="ECO:0000256" key="3">
    <source>
        <dbReference type="ARBA" id="ARBA00009183"/>
    </source>
</evidence>
<dbReference type="PRINTS" id="PR00368">
    <property type="entry name" value="FADPNR"/>
</dbReference>
<evidence type="ECO:0000256" key="4">
    <source>
        <dbReference type="ARBA" id="ARBA00022630"/>
    </source>
</evidence>
<protein>
    <recommendedName>
        <fullName evidence="10">Flavin-containing monooxygenase</fullName>
        <ecNumber evidence="10">1.-.-.-</ecNumber>
    </recommendedName>
</protein>
<dbReference type="PANTHER" id="PTHR43539:SF9">
    <property type="entry name" value="INDOLE-3-PYRUVATE MONOOXYGENASE YUCCA11-RELATED"/>
    <property type="match status" value="1"/>
</dbReference>
<dbReference type="GO" id="GO:0004499">
    <property type="term" value="F:N,N-dimethylaniline monooxygenase activity"/>
    <property type="evidence" value="ECO:0007669"/>
    <property type="project" value="InterPro"/>
</dbReference>
<proteinExistence type="inferred from homology"/>
<keyword evidence="7 10" id="KW-0560">Oxidoreductase</keyword>
<evidence type="ECO:0000256" key="5">
    <source>
        <dbReference type="ARBA" id="ARBA00022827"/>
    </source>
</evidence>
<dbReference type="GO" id="GO:0009851">
    <property type="term" value="P:auxin biosynthetic process"/>
    <property type="evidence" value="ECO:0007669"/>
    <property type="project" value="UniProtKB-KW"/>
</dbReference>
<dbReference type="EMBL" id="JAAIUW010000005">
    <property type="protein sequence ID" value="KAF7829771.1"/>
    <property type="molecule type" value="Genomic_DNA"/>
</dbReference>
<comment type="catalytic activity">
    <reaction evidence="9">
        <text>indole-3-pyruvate + NADPH + O2 + H(+) = (indol-3-yl)acetate + CO2 + NADP(+) + H2O</text>
        <dbReference type="Rhea" id="RHEA:34331"/>
        <dbReference type="ChEBI" id="CHEBI:15377"/>
        <dbReference type="ChEBI" id="CHEBI:15378"/>
        <dbReference type="ChEBI" id="CHEBI:15379"/>
        <dbReference type="ChEBI" id="CHEBI:16526"/>
        <dbReference type="ChEBI" id="CHEBI:17640"/>
        <dbReference type="ChEBI" id="CHEBI:30854"/>
        <dbReference type="ChEBI" id="CHEBI:57783"/>
        <dbReference type="ChEBI" id="CHEBI:58349"/>
        <dbReference type="EC" id="1.14.13.168"/>
    </reaction>
</comment>
<dbReference type="PRINTS" id="PR00411">
    <property type="entry name" value="PNDRDTASEI"/>
</dbReference>
<dbReference type="SUPFAM" id="SSF51905">
    <property type="entry name" value="FAD/NAD(P)-binding domain"/>
    <property type="match status" value="1"/>
</dbReference>
<keyword evidence="11" id="KW-0670">Pyruvate</keyword>
<dbReference type="PANTHER" id="PTHR43539">
    <property type="entry name" value="FLAVIN-BINDING MONOOXYGENASE-LIKE PROTEIN (AFU_ORTHOLOGUE AFUA_4G09220)"/>
    <property type="match status" value="1"/>
</dbReference>
<comment type="similarity">
    <text evidence="3 10">Belongs to the FMO family.</text>
</comment>
<comment type="cofactor">
    <cofactor evidence="1 10">
        <name>FAD</name>
        <dbReference type="ChEBI" id="CHEBI:57692"/>
    </cofactor>
</comment>
<keyword evidence="4 10" id="KW-0285">Flavoprotein</keyword>
<keyword evidence="5 10" id="KW-0274">FAD</keyword>
<organism evidence="11 12">
    <name type="scientific">Senna tora</name>
    <dbReference type="NCBI Taxonomy" id="362788"/>
    <lineage>
        <taxon>Eukaryota</taxon>
        <taxon>Viridiplantae</taxon>
        <taxon>Streptophyta</taxon>
        <taxon>Embryophyta</taxon>
        <taxon>Tracheophyta</taxon>
        <taxon>Spermatophyta</taxon>
        <taxon>Magnoliopsida</taxon>
        <taxon>eudicotyledons</taxon>
        <taxon>Gunneridae</taxon>
        <taxon>Pentapetalae</taxon>
        <taxon>rosids</taxon>
        <taxon>fabids</taxon>
        <taxon>Fabales</taxon>
        <taxon>Fabaceae</taxon>
        <taxon>Caesalpinioideae</taxon>
        <taxon>Cassia clade</taxon>
        <taxon>Senna</taxon>
    </lineage>
</organism>
<dbReference type="GO" id="GO:0103075">
    <property type="term" value="F:indole-3-pyruvate monooxygenase activity"/>
    <property type="evidence" value="ECO:0007669"/>
    <property type="project" value="UniProtKB-EC"/>
</dbReference>
<dbReference type="Proteomes" id="UP000634136">
    <property type="component" value="Unassembled WGS sequence"/>
</dbReference>
<dbReference type="GO" id="GO:0050661">
    <property type="term" value="F:NADP binding"/>
    <property type="evidence" value="ECO:0007669"/>
    <property type="project" value="InterPro"/>
</dbReference>
<keyword evidence="6" id="KW-0521">NADP</keyword>
<evidence type="ECO:0000256" key="6">
    <source>
        <dbReference type="ARBA" id="ARBA00022857"/>
    </source>
</evidence>
<evidence type="ECO:0000313" key="12">
    <source>
        <dbReference type="Proteomes" id="UP000634136"/>
    </source>
</evidence>
<evidence type="ECO:0000313" key="11">
    <source>
        <dbReference type="EMBL" id="KAF7829771.1"/>
    </source>
</evidence>
<dbReference type="Gene3D" id="3.50.50.60">
    <property type="entry name" value="FAD/NAD(P)-binding domain"/>
    <property type="match status" value="1"/>
</dbReference>
<dbReference type="OrthoDB" id="66881at2759"/>
<comment type="pathway">
    <text evidence="2">Plant hormone metabolism; auxin biosynthesis.</text>
</comment>
<dbReference type="Pfam" id="PF00743">
    <property type="entry name" value="FMO-like"/>
    <property type="match status" value="1"/>
</dbReference>
<evidence type="ECO:0000256" key="9">
    <source>
        <dbReference type="ARBA" id="ARBA00047707"/>
    </source>
</evidence>
<evidence type="ECO:0000256" key="2">
    <source>
        <dbReference type="ARBA" id="ARBA00004814"/>
    </source>
</evidence>
<dbReference type="InterPro" id="IPR050982">
    <property type="entry name" value="Auxin_biosynth/cation_transpt"/>
</dbReference>
<reference evidence="11" key="1">
    <citation type="submission" date="2020-09" db="EMBL/GenBank/DDBJ databases">
        <title>Genome-Enabled Discovery of Anthraquinone Biosynthesis in Senna tora.</title>
        <authorList>
            <person name="Kang S.-H."/>
            <person name="Pandey R.P."/>
            <person name="Lee C.-M."/>
            <person name="Sim J.-S."/>
            <person name="Jeong J.-T."/>
            <person name="Choi B.-S."/>
            <person name="Jung M."/>
            <person name="Ginzburg D."/>
            <person name="Zhao K."/>
            <person name="Won S.Y."/>
            <person name="Oh T.-J."/>
            <person name="Yu Y."/>
            <person name="Kim N.-H."/>
            <person name="Lee O.R."/>
            <person name="Lee T.-H."/>
            <person name="Bashyal P."/>
            <person name="Kim T.-S."/>
            <person name="Lee W.-H."/>
            <person name="Kawkins C."/>
            <person name="Kim C.-K."/>
            <person name="Kim J.S."/>
            <person name="Ahn B.O."/>
            <person name="Rhee S.Y."/>
            <person name="Sohng J.K."/>
        </authorList>
    </citation>
    <scope>NUCLEOTIDE SEQUENCE</scope>
    <source>
        <tissue evidence="11">Leaf</tissue>
    </source>
</reference>